<keyword evidence="2 3" id="KW-0687">Ribonucleoprotein</keyword>
<comment type="subunit">
    <text evidence="3">Part of the 30S ribosomal subunit. Forms a bridge to the 50S subunit in the 70S ribosome, contacting the 23S rRNA.</text>
</comment>
<dbReference type="HAMAP" id="MF_01343_B">
    <property type="entry name" value="Ribosomal_uS15_B"/>
    <property type="match status" value="1"/>
</dbReference>
<comment type="function">
    <text evidence="3">Forms an intersubunit bridge (bridge B4) with the 23S rRNA of the 50S subunit in the ribosome.</text>
</comment>
<accession>A0A554LSG5</accession>
<organism evidence="7 8">
    <name type="scientific">Candidatus Berkelbacteria bacterium Licking1014_2</name>
    <dbReference type="NCBI Taxonomy" id="2017146"/>
    <lineage>
        <taxon>Bacteria</taxon>
        <taxon>Candidatus Berkelbacteria</taxon>
    </lineage>
</organism>
<dbReference type="GO" id="GO:0019843">
    <property type="term" value="F:rRNA binding"/>
    <property type="evidence" value="ECO:0007669"/>
    <property type="project" value="UniProtKB-UniRule"/>
</dbReference>
<reference evidence="7 8" key="1">
    <citation type="submission" date="2017-07" db="EMBL/GenBank/DDBJ databases">
        <title>Mechanisms for carbon and nitrogen cycling indicate functional differentiation within the Candidate Phyla Radiation.</title>
        <authorList>
            <person name="Danczak R.E."/>
            <person name="Johnston M.D."/>
            <person name="Kenah C."/>
            <person name="Slattery M."/>
            <person name="Wrighton K.C."/>
            <person name="Wilkins M.J."/>
        </authorList>
    </citation>
    <scope>NUCLEOTIDE SEQUENCE [LARGE SCALE GENOMIC DNA]</scope>
    <source>
        <strain evidence="7">Licking1014_2</strain>
    </source>
</reference>
<dbReference type="SUPFAM" id="SSF47060">
    <property type="entry name" value="S15/NS1 RNA-binding domain"/>
    <property type="match status" value="1"/>
</dbReference>
<evidence type="ECO:0000256" key="4">
    <source>
        <dbReference type="RuleBase" id="RU003919"/>
    </source>
</evidence>
<dbReference type="AlphaFoldDB" id="A0A554LSG5"/>
<dbReference type="Proteomes" id="UP000318711">
    <property type="component" value="Unassembled WGS sequence"/>
</dbReference>
<dbReference type="Gene3D" id="1.10.287.10">
    <property type="entry name" value="S15/NS1, RNA-binding"/>
    <property type="match status" value="1"/>
</dbReference>
<feature type="region of interest" description="Disordered" evidence="6">
    <location>
        <begin position="45"/>
        <end position="74"/>
    </location>
</feature>
<dbReference type="EMBL" id="VMGL01000054">
    <property type="protein sequence ID" value="TSC95796.1"/>
    <property type="molecule type" value="Genomic_DNA"/>
</dbReference>
<dbReference type="GO" id="GO:0006412">
    <property type="term" value="P:translation"/>
    <property type="evidence" value="ECO:0007669"/>
    <property type="project" value="UniProtKB-UniRule"/>
</dbReference>
<dbReference type="InterPro" id="IPR000589">
    <property type="entry name" value="Ribosomal_uS15"/>
</dbReference>
<dbReference type="Gene3D" id="6.10.250.3130">
    <property type="match status" value="1"/>
</dbReference>
<dbReference type="PANTHER" id="PTHR23321:SF26">
    <property type="entry name" value="SMALL RIBOSOMAL SUBUNIT PROTEIN US15M"/>
    <property type="match status" value="1"/>
</dbReference>
<keyword evidence="3 5" id="KW-0699">rRNA-binding</keyword>
<comment type="caution">
    <text evidence="7">The sequence shown here is derived from an EMBL/GenBank/DDBJ whole genome shotgun (WGS) entry which is preliminary data.</text>
</comment>
<dbReference type="GO" id="GO:0022627">
    <property type="term" value="C:cytosolic small ribosomal subunit"/>
    <property type="evidence" value="ECO:0007669"/>
    <property type="project" value="TreeGrafter"/>
</dbReference>
<feature type="compositionally biased region" description="Basic and acidic residues" evidence="6">
    <location>
        <begin position="45"/>
        <end position="68"/>
    </location>
</feature>
<sequence length="137" mass="15686">MAQKIITKKTTSKKITPPQKTTPKTATIKKPAAKKAAIIVDKKVKDEKKQPSLDKEESLANKYARSEEDTGSTEVQIAGLTQRIEELTKHLKKHRGDNDSRRGLLLLVSRRRRLLNYLLKTDPEKYQQLIIDLKLKK</sequence>
<dbReference type="SMART" id="SM01387">
    <property type="entry name" value="Ribosomal_S15"/>
    <property type="match status" value="1"/>
</dbReference>
<dbReference type="NCBIfam" id="TIGR00952">
    <property type="entry name" value="S15_bact"/>
    <property type="match status" value="1"/>
</dbReference>
<evidence type="ECO:0000313" key="8">
    <source>
        <dbReference type="Proteomes" id="UP000318711"/>
    </source>
</evidence>
<feature type="region of interest" description="Disordered" evidence="6">
    <location>
        <begin position="1"/>
        <end position="32"/>
    </location>
</feature>
<name>A0A554LSG5_9BACT</name>
<protein>
    <recommendedName>
        <fullName evidence="3">Small ribosomal subunit protein uS15</fullName>
    </recommendedName>
</protein>
<dbReference type="InterPro" id="IPR009068">
    <property type="entry name" value="uS15_NS1_RNA-bd_sf"/>
</dbReference>
<evidence type="ECO:0000256" key="6">
    <source>
        <dbReference type="SAM" id="MobiDB-lite"/>
    </source>
</evidence>
<keyword evidence="1 3" id="KW-0689">Ribosomal protein</keyword>
<gene>
    <name evidence="3" type="primary">rpsO</name>
    <name evidence="7" type="ORF">CEN88_424</name>
</gene>
<evidence type="ECO:0000256" key="5">
    <source>
        <dbReference type="RuleBase" id="RU004524"/>
    </source>
</evidence>
<feature type="compositionally biased region" description="Basic residues" evidence="6">
    <location>
        <begin position="1"/>
        <end position="12"/>
    </location>
</feature>
<proteinExistence type="inferred from homology"/>
<evidence type="ECO:0000256" key="3">
    <source>
        <dbReference type="HAMAP-Rule" id="MF_01343"/>
    </source>
</evidence>
<evidence type="ECO:0000313" key="7">
    <source>
        <dbReference type="EMBL" id="TSC95796.1"/>
    </source>
</evidence>
<feature type="compositionally biased region" description="Low complexity" evidence="6">
    <location>
        <begin position="13"/>
        <end position="32"/>
    </location>
</feature>
<dbReference type="InterPro" id="IPR005290">
    <property type="entry name" value="Ribosomal_uS15_bac-type"/>
</dbReference>
<dbReference type="Pfam" id="PF00312">
    <property type="entry name" value="Ribosomal_S15"/>
    <property type="match status" value="1"/>
</dbReference>
<dbReference type="GO" id="GO:0003735">
    <property type="term" value="F:structural constituent of ribosome"/>
    <property type="evidence" value="ECO:0007669"/>
    <property type="project" value="InterPro"/>
</dbReference>
<comment type="function">
    <text evidence="3 5">One of the primary rRNA binding proteins, it binds directly to 16S rRNA where it helps nucleate assembly of the platform of the 30S subunit by binding and bridging several RNA helices of the 16S rRNA.</text>
</comment>
<dbReference type="PROSITE" id="PS00362">
    <property type="entry name" value="RIBOSOMAL_S15"/>
    <property type="match status" value="1"/>
</dbReference>
<evidence type="ECO:0000256" key="2">
    <source>
        <dbReference type="ARBA" id="ARBA00023274"/>
    </source>
</evidence>
<comment type="similarity">
    <text evidence="3 4">Belongs to the universal ribosomal protein uS15 family.</text>
</comment>
<keyword evidence="3 5" id="KW-0694">RNA-binding</keyword>
<evidence type="ECO:0000256" key="1">
    <source>
        <dbReference type="ARBA" id="ARBA00022980"/>
    </source>
</evidence>
<dbReference type="PANTHER" id="PTHR23321">
    <property type="entry name" value="RIBOSOMAL PROTEIN S15, BACTERIAL AND ORGANELLAR"/>
    <property type="match status" value="1"/>
</dbReference>